<dbReference type="InterPro" id="IPR011990">
    <property type="entry name" value="TPR-like_helical_dom_sf"/>
</dbReference>
<evidence type="ECO:0000313" key="4">
    <source>
        <dbReference type="Proteomes" id="UP001187471"/>
    </source>
</evidence>
<dbReference type="PANTHER" id="PTHR47926:SF437">
    <property type="entry name" value="PENTACOTRIPEPTIDE-REPEAT REGION OF PRORP DOMAIN-CONTAINING PROTEIN"/>
    <property type="match status" value="1"/>
</dbReference>
<dbReference type="AlphaFoldDB" id="A0AA88QCP3"/>
<feature type="repeat" description="PPR" evidence="2">
    <location>
        <begin position="328"/>
        <end position="362"/>
    </location>
</feature>
<dbReference type="NCBIfam" id="TIGR00756">
    <property type="entry name" value="PPR"/>
    <property type="match status" value="3"/>
</dbReference>
<dbReference type="PROSITE" id="PS51375">
    <property type="entry name" value="PPR"/>
    <property type="match status" value="4"/>
</dbReference>
<dbReference type="GO" id="GO:0003723">
    <property type="term" value="F:RNA binding"/>
    <property type="evidence" value="ECO:0007669"/>
    <property type="project" value="InterPro"/>
</dbReference>
<sequence>MHQLKATQAIFTTNGLHRNTFAINKLLAFCALSDTGSLSYASLIFTQIHEPNPFTYNTLIRAYSRSPHPHSSLHYFHLMLNSHTFRPDQHTFPFVLIACANASSACSGKQVHNWVFKNGLAASDGHVQTALIRLYSECNILSDARKVFDEITADAFQCNMLISAYVRLGFASEGLNVFRDMLVSGVGPDEFCVTTALTACSHLGALEQGKWIHEYVKRRKGLTVDVFLGTALVDMYAKCGCVGMAAEVFEEMPNRNVWSWAAIIKGFGVNGYARKAIECLERMQEEDGIRPDGVVLLGVLTACAHAGLLKEGQFLLDNMEARHDVVPKHEHYSCVVDLLCKAGQLDEALQLIKRMPMKPLTSVWGALLTGCQMTNNVHLAELAAKELLLIQNDGDNDEAYGQLSNIYMAARRSEDANTTRRMIDDRGLKKTRGCSVIEVDREANQ</sequence>
<reference evidence="3" key="1">
    <citation type="submission" date="2022-12" db="EMBL/GenBank/DDBJ databases">
        <title>Draft genome assemblies for two species of Escallonia (Escalloniales).</title>
        <authorList>
            <person name="Chanderbali A."/>
            <person name="Dervinis C."/>
            <person name="Anghel I."/>
            <person name="Soltis D."/>
            <person name="Soltis P."/>
            <person name="Zapata F."/>
        </authorList>
    </citation>
    <scope>NUCLEOTIDE SEQUENCE</scope>
    <source>
        <strain evidence="3">UCBG92.1500</strain>
        <tissue evidence="3">Leaf</tissue>
    </source>
</reference>
<dbReference type="Pfam" id="PF12854">
    <property type="entry name" value="PPR_1"/>
    <property type="match status" value="1"/>
</dbReference>
<dbReference type="EMBL" id="JAVXUO010003076">
    <property type="protein sequence ID" value="KAK2966948.1"/>
    <property type="molecule type" value="Genomic_DNA"/>
</dbReference>
<proteinExistence type="predicted"/>
<dbReference type="GO" id="GO:0009451">
    <property type="term" value="P:RNA modification"/>
    <property type="evidence" value="ECO:0007669"/>
    <property type="project" value="InterPro"/>
</dbReference>
<dbReference type="FunFam" id="1.25.40.10:FF:001236">
    <property type="entry name" value="Pentatricopeptide repeat-containing protein At3g28660"/>
    <property type="match status" value="1"/>
</dbReference>
<dbReference type="Pfam" id="PF01535">
    <property type="entry name" value="PPR"/>
    <property type="match status" value="4"/>
</dbReference>
<evidence type="ECO:0000256" key="1">
    <source>
        <dbReference type="ARBA" id="ARBA00022737"/>
    </source>
</evidence>
<dbReference type="InterPro" id="IPR046848">
    <property type="entry name" value="E_motif"/>
</dbReference>
<dbReference type="Gene3D" id="1.25.40.10">
    <property type="entry name" value="Tetratricopeptide repeat domain"/>
    <property type="match status" value="3"/>
</dbReference>
<gene>
    <name evidence="3" type="ORF">RJ640_002133</name>
</gene>
<feature type="repeat" description="PPR" evidence="2">
    <location>
        <begin position="154"/>
        <end position="188"/>
    </location>
</feature>
<keyword evidence="4" id="KW-1185">Reference proteome</keyword>
<accession>A0AA88QCP3</accession>
<protein>
    <recommendedName>
        <fullName evidence="5">Pentatricopeptide repeat-containing protein</fullName>
    </recommendedName>
</protein>
<dbReference type="PANTHER" id="PTHR47926">
    <property type="entry name" value="PENTATRICOPEPTIDE REPEAT-CONTAINING PROTEIN"/>
    <property type="match status" value="1"/>
</dbReference>
<feature type="repeat" description="PPR" evidence="2">
    <location>
        <begin position="52"/>
        <end position="82"/>
    </location>
</feature>
<evidence type="ECO:0000313" key="3">
    <source>
        <dbReference type="EMBL" id="KAK2966948.1"/>
    </source>
</evidence>
<dbReference type="Proteomes" id="UP001187471">
    <property type="component" value="Unassembled WGS sequence"/>
</dbReference>
<evidence type="ECO:0008006" key="5">
    <source>
        <dbReference type="Google" id="ProtNLM"/>
    </source>
</evidence>
<comment type="caution">
    <text evidence="3">The sequence shown here is derived from an EMBL/GenBank/DDBJ whole genome shotgun (WGS) entry which is preliminary data.</text>
</comment>
<name>A0AA88QCP3_9ASTE</name>
<dbReference type="Pfam" id="PF20431">
    <property type="entry name" value="E_motif"/>
    <property type="match status" value="1"/>
</dbReference>
<keyword evidence="1" id="KW-0677">Repeat</keyword>
<evidence type="ECO:0000256" key="2">
    <source>
        <dbReference type="PROSITE-ProRule" id="PRU00708"/>
    </source>
</evidence>
<feature type="repeat" description="PPR" evidence="2">
    <location>
        <begin position="225"/>
        <end position="259"/>
    </location>
</feature>
<dbReference type="InterPro" id="IPR046960">
    <property type="entry name" value="PPR_At4g14850-like_plant"/>
</dbReference>
<organism evidence="3 4">
    <name type="scientific">Escallonia rubra</name>
    <dbReference type="NCBI Taxonomy" id="112253"/>
    <lineage>
        <taxon>Eukaryota</taxon>
        <taxon>Viridiplantae</taxon>
        <taxon>Streptophyta</taxon>
        <taxon>Embryophyta</taxon>
        <taxon>Tracheophyta</taxon>
        <taxon>Spermatophyta</taxon>
        <taxon>Magnoliopsida</taxon>
        <taxon>eudicotyledons</taxon>
        <taxon>Gunneridae</taxon>
        <taxon>Pentapetalae</taxon>
        <taxon>asterids</taxon>
        <taxon>campanulids</taxon>
        <taxon>Escalloniales</taxon>
        <taxon>Escalloniaceae</taxon>
        <taxon>Escallonia</taxon>
    </lineage>
</organism>
<dbReference type="InterPro" id="IPR002885">
    <property type="entry name" value="PPR_rpt"/>
</dbReference>
<dbReference type="FunFam" id="1.25.40.10:FF:000470">
    <property type="entry name" value="Pentatricopeptide repeat-containing protein At5g66520"/>
    <property type="match status" value="1"/>
</dbReference>